<dbReference type="OrthoDB" id="5297084at2"/>
<dbReference type="Proteomes" id="UP000199448">
    <property type="component" value="Unassembled WGS sequence"/>
</dbReference>
<dbReference type="RefSeq" id="WP_093113252.1">
    <property type="nucleotide sequence ID" value="NZ_FNGG01000003.1"/>
</dbReference>
<dbReference type="AlphaFoldDB" id="A0A1H5N4A5"/>
<organism evidence="2 3">
    <name type="scientific">Salinimicrobium catena</name>
    <dbReference type="NCBI Taxonomy" id="390640"/>
    <lineage>
        <taxon>Bacteria</taxon>
        <taxon>Pseudomonadati</taxon>
        <taxon>Bacteroidota</taxon>
        <taxon>Flavobacteriia</taxon>
        <taxon>Flavobacteriales</taxon>
        <taxon>Flavobacteriaceae</taxon>
        <taxon>Salinimicrobium</taxon>
    </lineage>
</organism>
<keyword evidence="3" id="KW-1185">Reference proteome</keyword>
<accession>A0A1H5N4A5</accession>
<evidence type="ECO:0000313" key="3">
    <source>
        <dbReference type="Proteomes" id="UP000199448"/>
    </source>
</evidence>
<dbReference type="Gene3D" id="3.30.870.30">
    <property type="entry name" value="MITD, C-terminal phospholipase D-like domain"/>
    <property type="match status" value="1"/>
</dbReference>
<feature type="domain" description="MITD1 C-terminal phospholipase D-like" evidence="1">
    <location>
        <begin position="168"/>
        <end position="308"/>
    </location>
</feature>
<reference evidence="2 3" key="1">
    <citation type="submission" date="2016-10" db="EMBL/GenBank/DDBJ databases">
        <authorList>
            <person name="de Groot N.N."/>
        </authorList>
    </citation>
    <scope>NUCLEOTIDE SEQUENCE [LARGE SCALE GENOMIC DNA]</scope>
    <source>
        <strain evidence="2 3">DSM 23553</strain>
    </source>
</reference>
<protein>
    <submittedName>
        <fullName evidence="2">Phospholipase D-like domain at C-terminus of MIT</fullName>
    </submittedName>
</protein>
<dbReference type="InterPro" id="IPR032341">
    <property type="entry name" value="MITD1_C"/>
</dbReference>
<dbReference type="STRING" id="390640.SAMN04488034_103328"/>
<dbReference type="InterPro" id="IPR038113">
    <property type="entry name" value="MITD1_C_sf"/>
</dbReference>
<sequence>MVKKEAIKLINNTIEVDELNTKNTTFASVSVSGTRAAWWMNIKRPNFKKEWNIILVEQDEVMWLKIPANTFINPDQYFRIWESKNAADLLISSDPQDRYLTDISTGGTGVDFKPFVVQKVTIPEEMKADKKTPKSSYSKPELISFTSVPNLDTDLQKQRIIKQDQTNITYKKLFEGHLKGADIIKLQDPWIRLPYQFSNLLEFCVMLGNSNESGKTINLKVVSWNSKDFQSQSIESFEEIAAVVQEMGINLTYTLERHHDRYIEANNGFKIILGRGLDIFEKREGRFCIGDVDQRWRKCKPCEITYLKRNLKLFI</sequence>
<name>A0A1H5N4A5_9FLAO</name>
<dbReference type="Pfam" id="PF16565">
    <property type="entry name" value="MIT_C"/>
    <property type="match status" value="1"/>
</dbReference>
<dbReference type="EMBL" id="FNUG01000003">
    <property type="protein sequence ID" value="SEE96449.1"/>
    <property type="molecule type" value="Genomic_DNA"/>
</dbReference>
<evidence type="ECO:0000259" key="1">
    <source>
        <dbReference type="Pfam" id="PF16565"/>
    </source>
</evidence>
<gene>
    <name evidence="2" type="ORF">SAMN04488034_103328</name>
</gene>
<proteinExistence type="predicted"/>
<evidence type="ECO:0000313" key="2">
    <source>
        <dbReference type="EMBL" id="SEE96449.1"/>
    </source>
</evidence>